<evidence type="ECO:0000256" key="5">
    <source>
        <dbReference type="ARBA" id="ARBA00023136"/>
    </source>
</evidence>
<dbReference type="OrthoDB" id="270930at2759"/>
<dbReference type="GO" id="GO:0005783">
    <property type="term" value="C:endoplasmic reticulum"/>
    <property type="evidence" value="ECO:0007669"/>
    <property type="project" value="TreeGrafter"/>
</dbReference>
<evidence type="ECO:0000256" key="3">
    <source>
        <dbReference type="ARBA" id="ARBA00022692"/>
    </source>
</evidence>
<evidence type="ECO:0000256" key="4">
    <source>
        <dbReference type="ARBA" id="ARBA00022989"/>
    </source>
</evidence>
<evidence type="ECO:0000256" key="2">
    <source>
        <dbReference type="ARBA" id="ARBA00005648"/>
    </source>
</evidence>
<organism evidence="9 10">
    <name type="scientific">Tritrichomonas foetus</name>
    <dbReference type="NCBI Taxonomy" id="1144522"/>
    <lineage>
        <taxon>Eukaryota</taxon>
        <taxon>Metamonada</taxon>
        <taxon>Parabasalia</taxon>
        <taxon>Tritrichomonadida</taxon>
        <taxon>Tritrichomonadidae</taxon>
        <taxon>Tritrichomonas</taxon>
    </lineage>
</organism>
<dbReference type="AlphaFoldDB" id="A0A1J4J138"/>
<evidence type="ECO:0000259" key="7">
    <source>
        <dbReference type="Pfam" id="PF07970"/>
    </source>
</evidence>
<dbReference type="InterPro" id="IPR045888">
    <property type="entry name" value="Erv"/>
</dbReference>
<dbReference type="PANTHER" id="PTHR10984:SF25">
    <property type="entry name" value="ENDOPLASMIC RETICULUM-GOLGI INTERMEDIATE COMPARTMENT PROTEIN 3"/>
    <property type="match status" value="1"/>
</dbReference>
<dbReference type="GO" id="GO:0030134">
    <property type="term" value="C:COPII-coated ER to Golgi transport vesicle"/>
    <property type="evidence" value="ECO:0007669"/>
    <property type="project" value="TreeGrafter"/>
</dbReference>
<gene>
    <name evidence="9" type="ORF">TRFO_11952</name>
</gene>
<comment type="similarity">
    <text evidence="2">Belongs to the ERGIC family.</text>
</comment>
<feature type="domain" description="Endoplasmic reticulum vesicle transporter C-terminal" evidence="7">
    <location>
        <begin position="144"/>
        <end position="341"/>
    </location>
</feature>
<reference evidence="9" key="1">
    <citation type="submission" date="2016-10" db="EMBL/GenBank/DDBJ databases">
        <authorList>
            <person name="Benchimol M."/>
            <person name="Almeida L.G."/>
            <person name="Vasconcelos A.T."/>
            <person name="Perreira-Neves A."/>
            <person name="Rosa I.A."/>
            <person name="Tasca T."/>
            <person name="Bogo M.R."/>
            <person name="de Souza W."/>
        </authorList>
    </citation>
    <scope>NUCLEOTIDE SEQUENCE [LARGE SCALE GENOMIC DNA]</scope>
    <source>
        <strain evidence="9">K</strain>
    </source>
</reference>
<proteinExistence type="inferred from homology"/>
<evidence type="ECO:0000259" key="8">
    <source>
        <dbReference type="Pfam" id="PF13850"/>
    </source>
</evidence>
<sequence length="359" mass="40778">MSLSKLDLFPKLGDEYHVGTTVGGIISMMSIISVILLSSVEIRSYLNPPLRQKLLVDTTRPTSVDGVTITMESQPRLDVYINITFPAAPCYLLSFDVIDFMTQLPIPLDDIKSTFTRLSPSGQIIGKLSRDYLNSEIYSTPGSCYVDNFSKCYSCQEVYTEYQKRLFKPPALTDIDQCKSVSKRLQAMREEGCNIESSFKVIRFAGNFMISPGMSWNHRGWQMHFVEPFGIATNEINMTHHIERLQYSKNEEKMPLDNFTNVQTENATWKVIYTADILDDKFSVSRNAITNPSSEQLGVIFKYDISPIQAMSYLDKEPKLHLATRLLTVVGGVLGFFTMIDRAIYMSNKRKKMQPIIDG</sequence>
<dbReference type="PANTHER" id="PTHR10984">
    <property type="entry name" value="ENDOPLASMIC RETICULUM-GOLGI INTERMEDIATE COMPARTMENT PROTEIN"/>
    <property type="match status" value="1"/>
</dbReference>
<protein>
    <recommendedName>
        <fullName evidence="11">Endoplasmic reticulum-Golgi intermediate compartment protein 3</fullName>
    </recommendedName>
</protein>
<evidence type="ECO:0008006" key="11">
    <source>
        <dbReference type="Google" id="ProtNLM"/>
    </source>
</evidence>
<keyword evidence="3 6" id="KW-0812">Transmembrane</keyword>
<dbReference type="GeneID" id="94831037"/>
<keyword evidence="5 6" id="KW-0472">Membrane</keyword>
<dbReference type="RefSeq" id="XP_068346455.1">
    <property type="nucleotide sequence ID" value="XM_068496333.1"/>
</dbReference>
<dbReference type="VEuPathDB" id="TrichDB:TRFO_11952"/>
<feature type="transmembrane region" description="Helical" evidence="6">
    <location>
        <begin position="326"/>
        <end position="345"/>
    </location>
</feature>
<comment type="subcellular location">
    <subcellularLocation>
        <location evidence="1">Membrane</location>
        <topology evidence="1">Multi-pass membrane protein</topology>
    </subcellularLocation>
</comment>
<dbReference type="InterPro" id="IPR012936">
    <property type="entry name" value="Erv_C"/>
</dbReference>
<feature type="transmembrane region" description="Helical" evidence="6">
    <location>
        <begin position="16"/>
        <end position="37"/>
    </location>
</feature>
<accession>A0A1J4J138</accession>
<evidence type="ECO:0000256" key="1">
    <source>
        <dbReference type="ARBA" id="ARBA00004141"/>
    </source>
</evidence>
<keyword evidence="4 6" id="KW-1133">Transmembrane helix</keyword>
<dbReference type="EMBL" id="MLAK01001415">
    <property type="protein sequence ID" value="OHS93318.1"/>
    <property type="molecule type" value="Genomic_DNA"/>
</dbReference>
<name>A0A1J4J138_9EUKA</name>
<feature type="domain" description="Endoplasmic reticulum vesicle transporter N-terminal" evidence="8">
    <location>
        <begin position="3"/>
        <end position="102"/>
    </location>
</feature>
<dbReference type="Pfam" id="PF07970">
    <property type="entry name" value="COPIIcoated_ERV"/>
    <property type="match status" value="1"/>
</dbReference>
<dbReference type="Proteomes" id="UP000179807">
    <property type="component" value="Unassembled WGS sequence"/>
</dbReference>
<dbReference type="InterPro" id="IPR039542">
    <property type="entry name" value="Erv_N"/>
</dbReference>
<evidence type="ECO:0000256" key="6">
    <source>
        <dbReference type="SAM" id="Phobius"/>
    </source>
</evidence>
<keyword evidence="10" id="KW-1185">Reference proteome</keyword>
<comment type="caution">
    <text evidence="9">The sequence shown here is derived from an EMBL/GenBank/DDBJ whole genome shotgun (WGS) entry which is preliminary data.</text>
</comment>
<dbReference type="GO" id="GO:0016020">
    <property type="term" value="C:membrane"/>
    <property type="evidence" value="ECO:0007669"/>
    <property type="project" value="UniProtKB-SubCell"/>
</dbReference>
<evidence type="ECO:0000313" key="10">
    <source>
        <dbReference type="Proteomes" id="UP000179807"/>
    </source>
</evidence>
<evidence type="ECO:0000313" key="9">
    <source>
        <dbReference type="EMBL" id="OHS93318.1"/>
    </source>
</evidence>
<dbReference type="Pfam" id="PF13850">
    <property type="entry name" value="ERGIC_N"/>
    <property type="match status" value="1"/>
</dbReference>